<evidence type="ECO:0000256" key="3">
    <source>
        <dbReference type="ARBA" id="ARBA00022630"/>
    </source>
</evidence>
<dbReference type="PANTHER" id="PTHR11552">
    <property type="entry name" value="GLUCOSE-METHANOL-CHOLINE GMC OXIDOREDUCTASE"/>
    <property type="match status" value="1"/>
</dbReference>
<name>A0A0H2MC39_9PROT</name>
<feature type="domain" description="Glucose-methanol-choline oxidoreductase N-terminal" evidence="8">
    <location>
        <begin position="258"/>
        <end position="272"/>
    </location>
</feature>
<dbReference type="Pfam" id="PF00732">
    <property type="entry name" value="GMC_oxred_N"/>
    <property type="match status" value="1"/>
</dbReference>
<feature type="binding site" evidence="5">
    <location>
        <begin position="95"/>
        <end position="98"/>
    </location>
    <ligand>
        <name>FAD</name>
        <dbReference type="ChEBI" id="CHEBI:57692"/>
    </ligand>
</feature>
<dbReference type="InterPro" id="IPR000172">
    <property type="entry name" value="GMC_OxRdtase_N"/>
</dbReference>
<dbReference type="Proteomes" id="UP000035444">
    <property type="component" value="Unassembled WGS sequence"/>
</dbReference>
<dbReference type="PROSITE" id="PS51257">
    <property type="entry name" value="PROKAR_LIPOPROTEIN"/>
    <property type="match status" value="1"/>
</dbReference>
<evidence type="ECO:0000313" key="9">
    <source>
        <dbReference type="EMBL" id="KLN59771.1"/>
    </source>
</evidence>
<protein>
    <submittedName>
        <fullName evidence="9">Choline dehydrogenase</fullName>
    </submittedName>
</protein>
<dbReference type="GO" id="GO:0016614">
    <property type="term" value="F:oxidoreductase activity, acting on CH-OH group of donors"/>
    <property type="evidence" value="ECO:0007669"/>
    <property type="project" value="InterPro"/>
</dbReference>
<dbReference type="EMBL" id="LAQL01000010">
    <property type="protein sequence ID" value="KLN59771.1"/>
    <property type="molecule type" value="Genomic_DNA"/>
</dbReference>
<dbReference type="GO" id="GO:0050660">
    <property type="term" value="F:flavin adenine dinucleotide binding"/>
    <property type="evidence" value="ECO:0007669"/>
    <property type="project" value="InterPro"/>
</dbReference>
<keyword evidence="4 5" id="KW-0274">FAD</keyword>
<gene>
    <name evidence="9" type="ORF">WH96_15390</name>
</gene>
<dbReference type="SUPFAM" id="SSF51905">
    <property type="entry name" value="FAD/NAD(P)-binding domain"/>
    <property type="match status" value="1"/>
</dbReference>
<evidence type="ECO:0000256" key="4">
    <source>
        <dbReference type="ARBA" id="ARBA00022827"/>
    </source>
</evidence>
<dbReference type="Gene3D" id="3.50.50.60">
    <property type="entry name" value="FAD/NAD(P)-binding domain"/>
    <property type="match status" value="1"/>
</dbReference>
<accession>A0A0H2MC39</accession>
<evidence type="ECO:0000256" key="5">
    <source>
        <dbReference type="PIRSR" id="PIRSR000137-2"/>
    </source>
</evidence>
<evidence type="ECO:0000259" key="7">
    <source>
        <dbReference type="PROSITE" id="PS00623"/>
    </source>
</evidence>
<dbReference type="Pfam" id="PF05199">
    <property type="entry name" value="GMC_oxred_C"/>
    <property type="match status" value="1"/>
</dbReference>
<comment type="cofactor">
    <cofactor evidence="1 5">
        <name>FAD</name>
        <dbReference type="ChEBI" id="CHEBI:57692"/>
    </cofactor>
</comment>
<keyword evidence="10" id="KW-1185">Reference proteome</keyword>
<dbReference type="PANTHER" id="PTHR11552:SF147">
    <property type="entry name" value="CHOLINE DEHYDROGENASE, MITOCHONDRIAL"/>
    <property type="match status" value="1"/>
</dbReference>
<dbReference type="PROSITE" id="PS00624">
    <property type="entry name" value="GMC_OXRED_2"/>
    <property type="match status" value="1"/>
</dbReference>
<dbReference type="RefSeq" id="WP_047765102.1">
    <property type="nucleotide sequence ID" value="NZ_LAQL01000010.1"/>
</dbReference>
<comment type="similarity">
    <text evidence="2 6">Belongs to the GMC oxidoreductase family.</text>
</comment>
<dbReference type="InterPro" id="IPR012132">
    <property type="entry name" value="GMC_OxRdtase"/>
</dbReference>
<feature type="binding site" evidence="5">
    <location>
        <position position="87"/>
    </location>
    <ligand>
        <name>FAD</name>
        <dbReference type="ChEBI" id="CHEBI:57692"/>
    </ligand>
</feature>
<evidence type="ECO:0000256" key="1">
    <source>
        <dbReference type="ARBA" id="ARBA00001974"/>
    </source>
</evidence>
<comment type="caution">
    <text evidence="9">The sequence shown here is derived from an EMBL/GenBank/DDBJ whole genome shotgun (WGS) entry which is preliminary data.</text>
</comment>
<dbReference type="STRING" id="1489064.WH96_15390"/>
<dbReference type="SUPFAM" id="SSF54373">
    <property type="entry name" value="FAD-linked reductases, C-terminal domain"/>
    <property type="match status" value="1"/>
</dbReference>
<evidence type="ECO:0000313" key="10">
    <source>
        <dbReference type="Proteomes" id="UP000035444"/>
    </source>
</evidence>
<evidence type="ECO:0000259" key="8">
    <source>
        <dbReference type="PROSITE" id="PS00624"/>
    </source>
</evidence>
<dbReference type="InterPro" id="IPR036188">
    <property type="entry name" value="FAD/NAD-bd_sf"/>
</dbReference>
<dbReference type="PROSITE" id="PS00623">
    <property type="entry name" value="GMC_OXRED_1"/>
    <property type="match status" value="1"/>
</dbReference>
<reference evidence="9 10" key="1">
    <citation type="submission" date="2015-03" db="EMBL/GenBank/DDBJ databases">
        <title>Genome Sequence of Kiloniella spongiae MEBiC09566, isolated from a marine sponge.</title>
        <authorList>
            <person name="Shao Z."/>
            <person name="Wang L."/>
            <person name="Li X."/>
        </authorList>
    </citation>
    <scope>NUCLEOTIDE SEQUENCE [LARGE SCALE GENOMIC DNA]</scope>
    <source>
        <strain evidence="9 10">MEBiC09566</strain>
    </source>
</reference>
<evidence type="ECO:0000256" key="2">
    <source>
        <dbReference type="ARBA" id="ARBA00010790"/>
    </source>
</evidence>
<dbReference type="AlphaFoldDB" id="A0A0H2MC39"/>
<keyword evidence="3 6" id="KW-0285">Flavoprotein</keyword>
<dbReference type="OrthoDB" id="9785276at2"/>
<dbReference type="NCBIfam" id="NF002550">
    <property type="entry name" value="PRK02106.1"/>
    <property type="match status" value="1"/>
</dbReference>
<evidence type="ECO:0000256" key="6">
    <source>
        <dbReference type="RuleBase" id="RU003968"/>
    </source>
</evidence>
<sequence>MGKEKQSFDYIIVGAGSAGCVLANRLSESGKYSVLILEAGGSDKRFWVQVPIGYGKTYYQKAVNWMYLTEADTGTANRQSYWPRGKVLGGSSSINAMVYIRGHQKDYDDWAALGNPGWSYRDVLPYFKKSEVNQLGDDGYRGTDGPMHISDVSKDLHPLCQNFIKSGQELGLAYNENFNGAEQEGIGLYQTTTRNGFRESAAKAFLHPALKRKNLKLITHAHVSKVLFKGKKAVGVEYARKGKTSAVTAIKEVILSGGSINSPQLLQLSGIGPKELLDEHNIPVVVDNPAVGQNLQDHIGMDYLYSCTVPSLNDELHSWWGKLVAGLKYVLFRRGPLSLSINQGGGFIKTSPDLEQPNIQLYFSPVSYTRAPAGTRPMLNPDPFSAFQLGLTNCRPTSRGEIKIKSNDPFEPPMIKPNYLSTDEDVAEMLEGVKYLRKLAETKAFKDIIIEEFRPGKDCKTDEELIADIRGYAWTCFHPSGSCRMGPDPKKFVVDHKLKVHGIDGLRVIDASIFPNVPSGNTNAAAIMVGEKGADLVLSDV</sequence>
<dbReference type="PATRIC" id="fig|1489064.4.peg.46"/>
<dbReference type="Gene3D" id="3.30.560.10">
    <property type="entry name" value="Glucose Oxidase, domain 3"/>
    <property type="match status" value="1"/>
</dbReference>
<dbReference type="PIRSF" id="PIRSF000137">
    <property type="entry name" value="Alcohol_oxidase"/>
    <property type="match status" value="1"/>
</dbReference>
<organism evidence="9 10">
    <name type="scientific">Kiloniella spongiae</name>
    <dbReference type="NCBI Taxonomy" id="1489064"/>
    <lineage>
        <taxon>Bacteria</taxon>
        <taxon>Pseudomonadati</taxon>
        <taxon>Pseudomonadota</taxon>
        <taxon>Alphaproteobacteria</taxon>
        <taxon>Rhodospirillales</taxon>
        <taxon>Kiloniellaceae</taxon>
        <taxon>Kiloniella</taxon>
    </lineage>
</organism>
<feature type="binding site" evidence="5">
    <location>
        <position position="223"/>
    </location>
    <ligand>
        <name>FAD</name>
        <dbReference type="ChEBI" id="CHEBI:57692"/>
    </ligand>
</feature>
<dbReference type="InterPro" id="IPR007867">
    <property type="entry name" value="GMC_OxRtase_C"/>
</dbReference>
<feature type="domain" description="Glucose-methanol-choline oxidoreductase N-terminal" evidence="7">
    <location>
        <begin position="85"/>
        <end position="108"/>
    </location>
</feature>
<proteinExistence type="inferred from homology"/>